<evidence type="ECO:0000313" key="3">
    <source>
        <dbReference type="EMBL" id="QJW90941.1"/>
    </source>
</evidence>
<feature type="region of interest" description="Disordered" evidence="1">
    <location>
        <begin position="26"/>
        <end position="45"/>
    </location>
</feature>
<dbReference type="RefSeq" id="WP_171740786.1">
    <property type="nucleotide sequence ID" value="NZ_CP053435.1"/>
</dbReference>
<evidence type="ECO:0000313" key="4">
    <source>
        <dbReference type="Proteomes" id="UP000502756"/>
    </source>
</evidence>
<dbReference type="EMBL" id="CP053435">
    <property type="protein sequence ID" value="QJW90941.1"/>
    <property type="molecule type" value="Genomic_DNA"/>
</dbReference>
<sequence length="195" mass="20983">MKQITLLCFFIPVLFLAQQACNSRKQTSSQAPDSMATTQADSQSAGITTSAEHVANLGLTPDSHWRGVNLGDDLANVKALEKGEAFESDQKHIGYTIEFKNLESADVLYYHQNGKVSAIEADLFLNNRASVDAYQRELNSYFTSRYGTPKPGSGGNVWSGPKGESITLTDVSKGKDFGLKIRIAPGSSSTAASAK</sequence>
<keyword evidence="2" id="KW-0732">Signal</keyword>
<evidence type="ECO:0000256" key="1">
    <source>
        <dbReference type="SAM" id="MobiDB-lite"/>
    </source>
</evidence>
<gene>
    <name evidence="3" type="ORF">HNV11_16935</name>
</gene>
<accession>A0A6M5YCJ1</accession>
<dbReference type="AlphaFoldDB" id="A0A6M5YCJ1"/>
<dbReference type="Proteomes" id="UP000502756">
    <property type="component" value="Chromosome"/>
</dbReference>
<proteinExistence type="predicted"/>
<feature type="chain" id="PRO_5026740699" evidence="2">
    <location>
        <begin position="21"/>
        <end position="195"/>
    </location>
</feature>
<keyword evidence="4" id="KW-1185">Reference proteome</keyword>
<dbReference type="KEGG" id="stae:HNV11_16935"/>
<feature type="signal peptide" evidence="2">
    <location>
        <begin position="1"/>
        <end position="20"/>
    </location>
</feature>
<name>A0A6M5YCJ1_9BACT</name>
<evidence type="ECO:0000256" key="2">
    <source>
        <dbReference type="SAM" id="SignalP"/>
    </source>
</evidence>
<organism evidence="3 4">
    <name type="scientific">Spirosoma taeanense</name>
    <dbReference type="NCBI Taxonomy" id="2735870"/>
    <lineage>
        <taxon>Bacteria</taxon>
        <taxon>Pseudomonadati</taxon>
        <taxon>Bacteroidota</taxon>
        <taxon>Cytophagia</taxon>
        <taxon>Cytophagales</taxon>
        <taxon>Cytophagaceae</taxon>
        <taxon>Spirosoma</taxon>
    </lineage>
</organism>
<reference evidence="3 4" key="1">
    <citation type="submission" date="2020-05" db="EMBL/GenBank/DDBJ databases">
        <title>Genome sequencing of Spirosoma sp. TS118.</title>
        <authorList>
            <person name="Lee J.-H."/>
            <person name="Jeong S."/>
            <person name="Zhao L."/>
            <person name="Jung J.-H."/>
            <person name="Kim M.-K."/>
            <person name="Lim S."/>
        </authorList>
    </citation>
    <scope>NUCLEOTIDE SEQUENCE [LARGE SCALE GENOMIC DNA]</scope>
    <source>
        <strain evidence="3 4">TS118</strain>
    </source>
</reference>
<protein>
    <submittedName>
        <fullName evidence="3">Uncharacterized protein</fullName>
    </submittedName>
</protein>